<keyword evidence="2" id="KW-1133">Transmembrane helix</keyword>
<evidence type="ECO:0000256" key="2">
    <source>
        <dbReference type="SAM" id="Phobius"/>
    </source>
</evidence>
<dbReference type="Proteomes" id="UP000216300">
    <property type="component" value="Unassembled WGS sequence"/>
</dbReference>
<keyword evidence="4" id="KW-1185">Reference proteome</keyword>
<feature type="region of interest" description="Disordered" evidence="1">
    <location>
        <begin position="285"/>
        <end position="322"/>
    </location>
</feature>
<evidence type="ECO:0000313" key="4">
    <source>
        <dbReference type="Proteomes" id="UP000216300"/>
    </source>
</evidence>
<reference evidence="3 4" key="1">
    <citation type="submission" date="2017-07" db="EMBL/GenBank/DDBJ databases">
        <title>Draft whole genome sequences of clinical Proprionibacteriaceae strains.</title>
        <authorList>
            <person name="Bernier A.-M."/>
            <person name="Bernard K."/>
            <person name="Domingo M.-C."/>
        </authorList>
    </citation>
    <scope>NUCLEOTIDE SEQUENCE [LARGE SCALE GENOMIC DNA]</scope>
    <source>
        <strain evidence="3 4">NML 150081</strain>
    </source>
</reference>
<proteinExistence type="predicted"/>
<dbReference type="InterPro" id="IPR011044">
    <property type="entry name" value="Quino_amine_DH_bsu"/>
</dbReference>
<dbReference type="SUPFAM" id="SSF50969">
    <property type="entry name" value="YVTN repeat-like/Quinoprotein amine dehydrogenase"/>
    <property type="match status" value="1"/>
</dbReference>
<feature type="compositionally biased region" description="Basic and acidic residues" evidence="1">
    <location>
        <begin position="427"/>
        <end position="437"/>
    </location>
</feature>
<organism evidence="3 4">
    <name type="scientific">Parenemella sanctibonifatiensis</name>
    <dbReference type="NCBI Taxonomy" id="2016505"/>
    <lineage>
        <taxon>Bacteria</taxon>
        <taxon>Bacillati</taxon>
        <taxon>Actinomycetota</taxon>
        <taxon>Actinomycetes</taxon>
        <taxon>Propionibacteriales</taxon>
        <taxon>Propionibacteriaceae</taxon>
        <taxon>Parenemella</taxon>
    </lineage>
</organism>
<comment type="caution">
    <text evidence="3">The sequence shown here is derived from an EMBL/GenBank/DDBJ whole genome shotgun (WGS) entry which is preliminary data.</text>
</comment>
<keyword evidence="2" id="KW-0472">Membrane</keyword>
<sequence>MQVALVTRPDPTHGRQLGRRLAAVAAACLIAVLGAVAVTLPASAQEVAFTITDERITESSGLATEPGNNRYWTVNDSEPGRQGAAYALDENGETQGVLTFPAQTLDVEAVSYAVDRLWIGDIGDNNAVRPGIVVYHFANPTPSAQSQFRSYDFTYADGPRDAEAMLVDDDGQIFIVSKELQGGIYTAGPELSVQGSNELEKVADAPAYITDGAVLPDGRMVLRSYFGVFVVDPDQDFEVVASAPAPIQPQGESITVALDGETLLLGSEGEQSEVLSMPIPAAVEEVPEGQPSPGGETPTPSQQPSEQAPVDEEEQLEDIPAPQRSGTIVAIVAAVLLAAVGGAVVYFTGRDGNPEWLDRILPPWGAGGSGSDGSGSDGSGSGAGAADVDDEPDGQSPSARVDDAATDEAATEEPSVQRQVPPPASEPRAEATPDEAKPTQASPVDQPPTESAAAPAAAPKRLRLPSRKRPEAPSGPADIGAESDLTPAERGMINPWADDPDAPPVRPRRSRGPAADQGYETGGVAGVDWNDSSRQGSGAGVEDEVDAAGEGPQVGGVDRGEQGDA</sequence>
<gene>
    <name evidence="3" type="ORF">CGZ91_02875</name>
</gene>
<accession>A0A255ENB3</accession>
<name>A0A255ENB3_9ACTN</name>
<evidence type="ECO:0000313" key="3">
    <source>
        <dbReference type="EMBL" id="OYN92451.1"/>
    </source>
</evidence>
<feature type="region of interest" description="Disordered" evidence="1">
    <location>
        <begin position="349"/>
        <end position="565"/>
    </location>
</feature>
<keyword evidence="2" id="KW-0812">Transmembrane</keyword>
<feature type="transmembrane region" description="Helical" evidence="2">
    <location>
        <begin position="328"/>
        <end position="349"/>
    </location>
</feature>
<evidence type="ECO:0000256" key="1">
    <source>
        <dbReference type="SAM" id="MobiDB-lite"/>
    </source>
</evidence>
<feature type="compositionally biased region" description="Gly residues" evidence="1">
    <location>
        <begin position="365"/>
        <end position="383"/>
    </location>
</feature>
<dbReference type="AlphaFoldDB" id="A0A255ENB3"/>
<protein>
    <submittedName>
        <fullName evidence="3">Uncharacterized protein</fullName>
    </submittedName>
</protein>
<dbReference type="EMBL" id="NMVJ01000001">
    <property type="protein sequence ID" value="OYN92451.1"/>
    <property type="molecule type" value="Genomic_DNA"/>
</dbReference>